<comment type="caution">
    <text evidence="2">The sequence shown here is derived from an EMBL/GenBank/DDBJ whole genome shotgun (WGS) entry which is preliminary data.</text>
</comment>
<feature type="compositionally biased region" description="Basic and acidic residues" evidence="1">
    <location>
        <begin position="92"/>
        <end position="103"/>
    </location>
</feature>
<name>A0ABW5CT12_9BACT</name>
<protein>
    <submittedName>
        <fullName evidence="2">SWFGD domain-containing protein</fullName>
    </submittedName>
</protein>
<evidence type="ECO:0000256" key="1">
    <source>
        <dbReference type="SAM" id="MobiDB-lite"/>
    </source>
</evidence>
<organism evidence="2 3">
    <name type="scientific">Pontibacter ruber</name>
    <dbReference type="NCBI Taxonomy" id="1343895"/>
    <lineage>
        <taxon>Bacteria</taxon>
        <taxon>Pseudomonadati</taxon>
        <taxon>Bacteroidota</taxon>
        <taxon>Cytophagia</taxon>
        <taxon>Cytophagales</taxon>
        <taxon>Hymenobacteraceae</taxon>
        <taxon>Pontibacter</taxon>
    </lineage>
</organism>
<dbReference type="RefSeq" id="WP_250428969.1">
    <property type="nucleotide sequence ID" value="NZ_JALPRR010000002.1"/>
</dbReference>
<feature type="compositionally biased region" description="Low complexity" evidence="1">
    <location>
        <begin position="27"/>
        <end position="47"/>
    </location>
</feature>
<feature type="compositionally biased region" description="Polar residues" evidence="1">
    <location>
        <begin position="1"/>
        <end position="15"/>
    </location>
</feature>
<dbReference type="NCBIfam" id="NF033157">
    <property type="entry name" value="SWFGD_domain"/>
    <property type="match status" value="2"/>
</dbReference>
<feature type="compositionally biased region" description="Low complexity" evidence="1">
    <location>
        <begin position="72"/>
        <end position="87"/>
    </location>
</feature>
<evidence type="ECO:0000313" key="3">
    <source>
        <dbReference type="Proteomes" id="UP001597374"/>
    </source>
</evidence>
<feature type="compositionally biased region" description="Low complexity" evidence="1">
    <location>
        <begin position="192"/>
        <end position="202"/>
    </location>
</feature>
<sequence length="287" mass="33449">MRSYENSGYNPYNDNYRSETRSSGRNYYSSDDYGLGSSSGSSRGSYSNRAGGFGSARDTYSDTGHGHTSTYGRSAGSGSSDYGSHSGWTGSRWDRDRHSGRDTWDRAGDEVKSWFGDDDAERRRRRDERQDRREERRDEIRNRISDRWDNRDERRDEIRNRISDRWDNRDERRDEIRNRISDRWGNSGSGSYGLSTYGTGYTTSGGYGSSTDYDRDRHDRGFFERAGDEVKSWFGDEEAERRRRMDEMRDRDNDYNRYGSSSSSYSSGTYSGPPYSYGSSSRRDYEW</sequence>
<feature type="compositionally biased region" description="Basic and acidic residues" evidence="1">
    <location>
        <begin position="239"/>
        <end position="255"/>
    </location>
</feature>
<dbReference type="Proteomes" id="UP001597374">
    <property type="component" value="Unassembled WGS sequence"/>
</dbReference>
<keyword evidence="3" id="KW-1185">Reference proteome</keyword>
<dbReference type="InterPro" id="IPR047800">
    <property type="entry name" value="SWFGD_dom"/>
</dbReference>
<accession>A0ABW5CT12</accession>
<feature type="region of interest" description="Disordered" evidence="1">
    <location>
        <begin position="239"/>
        <end position="287"/>
    </location>
</feature>
<proteinExistence type="predicted"/>
<feature type="compositionally biased region" description="Low complexity" evidence="1">
    <location>
        <begin position="256"/>
        <end position="280"/>
    </location>
</feature>
<reference evidence="3" key="1">
    <citation type="journal article" date="2019" name="Int. J. Syst. Evol. Microbiol.">
        <title>The Global Catalogue of Microorganisms (GCM) 10K type strain sequencing project: providing services to taxonomists for standard genome sequencing and annotation.</title>
        <authorList>
            <consortium name="The Broad Institute Genomics Platform"/>
            <consortium name="The Broad Institute Genome Sequencing Center for Infectious Disease"/>
            <person name="Wu L."/>
            <person name="Ma J."/>
        </authorList>
    </citation>
    <scope>NUCLEOTIDE SEQUENCE [LARGE SCALE GENOMIC DNA]</scope>
    <source>
        <strain evidence="3">CGMCC 4.1782</strain>
    </source>
</reference>
<dbReference type="EMBL" id="JBHUIM010000001">
    <property type="protein sequence ID" value="MFD2245541.1"/>
    <property type="molecule type" value="Genomic_DNA"/>
</dbReference>
<gene>
    <name evidence="2" type="ORF">ACFSKP_04690</name>
</gene>
<evidence type="ECO:0000313" key="2">
    <source>
        <dbReference type="EMBL" id="MFD2245541.1"/>
    </source>
</evidence>
<feature type="region of interest" description="Disordered" evidence="1">
    <location>
        <begin position="185"/>
        <end position="213"/>
    </location>
</feature>
<feature type="region of interest" description="Disordered" evidence="1">
    <location>
        <begin position="1"/>
        <end position="103"/>
    </location>
</feature>